<dbReference type="InterPro" id="IPR052528">
    <property type="entry name" value="Sugar_transport-like"/>
</dbReference>
<dbReference type="PROSITE" id="PS50850">
    <property type="entry name" value="MFS"/>
    <property type="match status" value="1"/>
</dbReference>
<dbReference type="Pfam" id="PF07690">
    <property type="entry name" value="MFS_1"/>
    <property type="match status" value="1"/>
</dbReference>
<feature type="transmembrane region" description="Helical" evidence="4">
    <location>
        <begin position="50"/>
        <end position="72"/>
    </location>
</feature>
<feature type="transmembrane region" description="Helical" evidence="4">
    <location>
        <begin position="342"/>
        <end position="366"/>
    </location>
</feature>
<feature type="transmembrane region" description="Helical" evidence="4">
    <location>
        <begin position="253"/>
        <end position="275"/>
    </location>
</feature>
<dbReference type="Gene3D" id="1.20.1250.20">
    <property type="entry name" value="MFS general substrate transporter like domains"/>
    <property type="match status" value="2"/>
</dbReference>
<feature type="transmembrane region" description="Helical" evidence="4">
    <location>
        <begin position="282"/>
        <end position="301"/>
    </location>
</feature>
<keyword evidence="3 4" id="KW-0472">Membrane</keyword>
<reference evidence="6 7" key="1">
    <citation type="journal article" date="2011" name="Int. J. Syst. Evol. Microbiol.">
        <title>Zhongshania antarctica gen. nov., sp. nov. and Zhongshania guokunii sp. nov., gammaproteobacteria respectively isolated from coastal attached (fast) ice and surface seawater of the Antarctic.</title>
        <authorList>
            <person name="Li H.J."/>
            <person name="Zhang X.Y."/>
            <person name="Chen C.X."/>
            <person name="Zhang Y.J."/>
            <person name="Gao Z.M."/>
            <person name="Yu Y."/>
            <person name="Chen X.L."/>
            <person name="Chen B."/>
            <person name="Zhang Y.Z."/>
        </authorList>
    </citation>
    <scope>NUCLEOTIDE SEQUENCE [LARGE SCALE GENOMIC DNA]</scope>
    <source>
        <strain evidence="6 7">ZS6-22T</strain>
    </source>
</reference>
<dbReference type="InterPro" id="IPR011701">
    <property type="entry name" value="MFS"/>
</dbReference>
<evidence type="ECO:0000313" key="7">
    <source>
        <dbReference type="Proteomes" id="UP001557485"/>
    </source>
</evidence>
<dbReference type="PANTHER" id="PTHR23526">
    <property type="entry name" value="INTEGRAL MEMBRANE TRANSPORT PROTEIN-RELATED"/>
    <property type="match status" value="1"/>
</dbReference>
<evidence type="ECO:0000256" key="2">
    <source>
        <dbReference type="ARBA" id="ARBA00022989"/>
    </source>
</evidence>
<evidence type="ECO:0000256" key="1">
    <source>
        <dbReference type="ARBA" id="ARBA00022692"/>
    </source>
</evidence>
<protein>
    <submittedName>
        <fullName evidence="6">MFS transporter</fullName>
    </submittedName>
</protein>
<dbReference type="InterPro" id="IPR036259">
    <property type="entry name" value="MFS_trans_sf"/>
</dbReference>
<keyword evidence="2 4" id="KW-1133">Transmembrane helix</keyword>
<feature type="transmembrane region" description="Helical" evidence="4">
    <location>
        <begin position="221"/>
        <end position="241"/>
    </location>
</feature>
<feature type="transmembrane region" description="Helical" evidence="4">
    <location>
        <begin position="12"/>
        <end position="38"/>
    </location>
</feature>
<dbReference type="RefSeq" id="WP_368379610.1">
    <property type="nucleotide sequence ID" value="NZ_JBFRYA010000001.1"/>
</dbReference>
<evidence type="ECO:0000313" key="6">
    <source>
        <dbReference type="EMBL" id="MEX1667272.1"/>
    </source>
</evidence>
<sequence length="407" mass="42967">MTEQALASRSGSYTVPILAMVACQCGLHACMGGMRVALPLQALQLGASKLSIGVLVSCFAVFPALMALRFGVYTDRNGYRLPALMAASLSACGALSAWAASSLWLMFLAAGLCGTGSGFGMIAIQRAASRQAMSREKRLQVFSLVALAPALGGLFGPLATGRVIDVWGFSTAYLVLAVLPLISVLIASRVELAGGETVAASAKSNFKSSLGLLKLISLRRVMVLNLLIVASWDLHGFALPILGHERGFSATEIGAIFAAYGGASLIARGVLPFVAERFAHQYLPLAAMVLLVLLFAVYPLLPLPWLMMLASAIFGVIVGTVQPTIMLLLHESVPDKRYGEALAIRSMCNQISITVLPLLYGVFGVFMGVATMFWLMAVLLSAGVVAALKLITQNNNGRESLSSEKIL</sequence>
<dbReference type="PANTHER" id="PTHR23526:SF4">
    <property type="entry name" value="INTEGRAL MEMBRANE TRANSPORT PROTEIN"/>
    <property type="match status" value="1"/>
</dbReference>
<proteinExistence type="predicted"/>
<accession>A0ABV3U1M2</accession>
<organism evidence="6 7">
    <name type="scientific">Zhongshania guokunii</name>
    <dbReference type="NCBI Taxonomy" id="641783"/>
    <lineage>
        <taxon>Bacteria</taxon>
        <taxon>Pseudomonadati</taxon>
        <taxon>Pseudomonadota</taxon>
        <taxon>Gammaproteobacteria</taxon>
        <taxon>Cellvibrionales</taxon>
        <taxon>Spongiibacteraceae</taxon>
        <taxon>Zhongshania</taxon>
    </lineage>
</organism>
<dbReference type="EMBL" id="JBFRYA010000001">
    <property type="protein sequence ID" value="MEX1667272.1"/>
    <property type="molecule type" value="Genomic_DNA"/>
</dbReference>
<feature type="domain" description="Major facilitator superfamily (MFS) profile" evidence="5">
    <location>
        <begin position="1"/>
        <end position="395"/>
    </location>
</feature>
<evidence type="ECO:0000256" key="3">
    <source>
        <dbReference type="ARBA" id="ARBA00023136"/>
    </source>
</evidence>
<comment type="caution">
    <text evidence="6">The sequence shown here is derived from an EMBL/GenBank/DDBJ whole genome shotgun (WGS) entry which is preliminary data.</text>
</comment>
<dbReference type="SUPFAM" id="SSF103473">
    <property type="entry name" value="MFS general substrate transporter"/>
    <property type="match status" value="1"/>
</dbReference>
<keyword evidence="1 4" id="KW-0812">Transmembrane</keyword>
<gene>
    <name evidence="6" type="ORF">AB4876_00035</name>
</gene>
<evidence type="ECO:0000259" key="5">
    <source>
        <dbReference type="PROSITE" id="PS50850"/>
    </source>
</evidence>
<evidence type="ECO:0000256" key="4">
    <source>
        <dbReference type="SAM" id="Phobius"/>
    </source>
</evidence>
<feature type="transmembrane region" description="Helical" evidence="4">
    <location>
        <begin position="104"/>
        <end position="127"/>
    </location>
</feature>
<feature type="transmembrane region" description="Helical" evidence="4">
    <location>
        <begin position="79"/>
        <end position="98"/>
    </location>
</feature>
<feature type="transmembrane region" description="Helical" evidence="4">
    <location>
        <begin position="307"/>
        <end position="330"/>
    </location>
</feature>
<dbReference type="Proteomes" id="UP001557485">
    <property type="component" value="Unassembled WGS sequence"/>
</dbReference>
<dbReference type="InterPro" id="IPR020846">
    <property type="entry name" value="MFS_dom"/>
</dbReference>
<name>A0ABV3U1M2_9GAMM</name>
<keyword evidence="7" id="KW-1185">Reference proteome</keyword>
<feature type="transmembrane region" description="Helical" evidence="4">
    <location>
        <begin position="139"/>
        <end position="160"/>
    </location>
</feature>
<feature type="transmembrane region" description="Helical" evidence="4">
    <location>
        <begin position="166"/>
        <end position="187"/>
    </location>
</feature>